<name>A0A6S6P5T6_9MYCO</name>
<reference evidence="3 4" key="1">
    <citation type="submission" date="2020-07" db="EMBL/GenBank/DDBJ databases">
        <title>Complete genome sequence of Mycolicibacterium litorale like strain isolated from cardiac implantable electronic device infection.</title>
        <authorList>
            <person name="Fukano H."/>
            <person name="Miyama H."/>
            <person name="Hoshino Y."/>
        </authorList>
    </citation>
    <scope>NUCLEOTIDE SEQUENCE [LARGE SCALE GENOMIC DNA]</scope>
    <source>
        <strain evidence="3 4">NIIDNTM18</strain>
    </source>
</reference>
<feature type="region of interest" description="Disordered" evidence="1">
    <location>
        <begin position="26"/>
        <end position="46"/>
    </location>
</feature>
<evidence type="ECO:0000313" key="3">
    <source>
        <dbReference type="EMBL" id="BCI53406.1"/>
    </source>
</evidence>
<feature type="signal peptide" evidence="2">
    <location>
        <begin position="1"/>
        <end position="17"/>
    </location>
</feature>
<feature type="chain" id="PRO_5039694228" description="Lipoprotein" evidence="2">
    <location>
        <begin position="18"/>
        <end position="207"/>
    </location>
</feature>
<organism evidence="3 4">
    <name type="scientific">Mycolicibacterium litorale</name>
    <dbReference type="NCBI Taxonomy" id="758802"/>
    <lineage>
        <taxon>Bacteria</taxon>
        <taxon>Bacillati</taxon>
        <taxon>Actinomycetota</taxon>
        <taxon>Actinomycetes</taxon>
        <taxon>Mycobacteriales</taxon>
        <taxon>Mycobacteriaceae</taxon>
        <taxon>Mycolicibacterium</taxon>
    </lineage>
</organism>
<accession>A0A6S6P5T6</accession>
<keyword evidence="2" id="KW-0732">Signal</keyword>
<evidence type="ECO:0000256" key="2">
    <source>
        <dbReference type="SAM" id="SignalP"/>
    </source>
</evidence>
<dbReference type="RefSeq" id="WP_185296091.1">
    <property type="nucleotide sequence ID" value="NZ_AP023287.1"/>
</dbReference>
<sequence length="207" mass="20836">MRASTVIPAALAATVLAACTGPTVVTTEESGPAASATPTAPPPPPLNTTNLVNAFSFGVPVDGFTQYFFTTPSGRWECGIVPRVHAGCQAADGAALGIGGAPEFVTDAAGAEAEPTAILVGRDGDPAFVAFEDAPFAPPEATASVLQFNQVLAVAGFRCNVQEASGVSCLSERSGRGFTFSADGYAPQYTEVPAGAPVPSPTTSSTR</sequence>
<proteinExistence type="predicted"/>
<gene>
    <name evidence="3" type="ORF">NIIDNTM18_26840</name>
</gene>
<dbReference type="EMBL" id="AP023287">
    <property type="protein sequence ID" value="BCI53406.1"/>
    <property type="molecule type" value="Genomic_DNA"/>
</dbReference>
<evidence type="ECO:0000313" key="4">
    <source>
        <dbReference type="Proteomes" id="UP000515734"/>
    </source>
</evidence>
<protein>
    <recommendedName>
        <fullName evidence="5">Lipoprotein</fullName>
    </recommendedName>
</protein>
<dbReference type="PROSITE" id="PS51257">
    <property type="entry name" value="PROKAR_LIPOPROTEIN"/>
    <property type="match status" value="1"/>
</dbReference>
<dbReference type="Proteomes" id="UP000515734">
    <property type="component" value="Chromosome"/>
</dbReference>
<evidence type="ECO:0000256" key="1">
    <source>
        <dbReference type="SAM" id="MobiDB-lite"/>
    </source>
</evidence>
<dbReference type="AlphaFoldDB" id="A0A6S6P5T6"/>
<evidence type="ECO:0008006" key="5">
    <source>
        <dbReference type="Google" id="ProtNLM"/>
    </source>
</evidence>